<evidence type="ECO:0008006" key="2">
    <source>
        <dbReference type="Google" id="ProtNLM"/>
    </source>
</evidence>
<sequence length="108" mass="11872">MKRLTIALALIATLALLVPAGAQADWNDGGGHDRVVVARVAAFWPYHLRLRDGRTLELHPGTIINPTGLTPRWGMLVRIWGHRGEDGSFVADRIDLIRGRGQDADGDR</sequence>
<gene>
    <name evidence="1" type="ORF">CARN1_0478</name>
</gene>
<evidence type="ECO:0000313" key="1">
    <source>
        <dbReference type="EMBL" id="CBH75998.1"/>
    </source>
</evidence>
<reference evidence="1" key="1">
    <citation type="submission" date="2009-10" db="EMBL/GenBank/DDBJ databases">
        <title>Diversity of trophic interactions inside an arsenic-rich microbial ecosystem.</title>
        <authorList>
            <person name="Bertin P.N."/>
            <person name="Heinrich-Salmeron A."/>
            <person name="Pelletier E."/>
            <person name="Goulhen-Chollet F."/>
            <person name="Arsene-Ploetze F."/>
            <person name="Gallien S."/>
            <person name="Calteau A."/>
            <person name="Vallenet D."/>
            <person name="Casiot C."/>
            <person name="Chane-Woon-Ming B."/>
            <person name="Giloteaux L."/>
            <person name="Barakat M."/>
            <person name="Bonnefoy V."/>
            <person name="Bruneel O."/>
            <person name="Chandler M."/>
            <person name="Cleiss J."/>
            <person name="Duran R."/>
            <person name="Elbaz-Poulichet F."/>
            <person name="Fonknechten N."/>
            <person name="Lauga B."/>
            <person name="Mornico D."/>
            <person name="Ortet P."/>
            <person name="Schaeffer C."/>
            <person name="Siguier P."/>
            <person name="Alexander Thil Smith A."/>
            <person name="Van Dorsselaer A."/>
            <person name="Weissenbach J."/>
            <person name="Medigue C."/>
            <person name="Le Paslier D."/>
        </authorList>
    </citation>
    <scope>NUCLEOTIDE SEQUENCE</scope>
</reference>
<dbReference type="AlphaFoldDB" id="E6PHR0"/>
<comment type="caution">
    <text evidence="1">The sequence shown here is derived from an EMBL/GenBank/DDBJ whole genome shotgun (WGS) entry which is preliminary data.</text>
</comment>
<dbReference type="EMBL" id="CABL01000019">
    <property type="protein sequence ID" value="CBH75998.1"/>
    <property type="molecule type" value="Genomic_DNA"/>
</dbReference>
<accession>E6PHR0</accession>
<protein>
    <recommendedName>
        <fullName evidence="2">DUF5666 domain-containing protein</fullName>
    </recommendedName>
</protein>
<organism evidence="1">
    <name type="scientific">mine drainage metagenome</name>
    <dbReference type="NCBI Taxonomy" id="410659"/>
    <lineage>
        <taxon>unclassified sequences</taxon>
        <taxon>metagenomes</taxon>
        <taxon>ecological metagenomes</taxon>
    </lineage>
</organism>
<name>E6PHR0_9ZZZZ</name>
<proteinExistence type="predicted"/>